<dbReference type="SUPFAM" id="SSF47616">
    <property type="entry name" value="GST C-terminal domain-like"/>
    <property type="match status" value="1"/>
</dbReference>
<evidence type="ECO:0000256" key="1">
    <source>
        <dbReference type="ARBA" id="ARBA00012452"/>
    </source>
</evidence>
<dbReference type="AlphaFoldDB" id="G3MTX8"/>
<dbReference type="InterPro" id="IPR050213">
    <property type="entry name" value="GST_superfamily"/>
</dbReference>
<dbReference type="SMR" id="G3MTX8"/>
<name>G3MTX8_CAEEL</name>
<evidence type="ECO:0000256" key="3">
    <source>
        <dbReference type="ARBA" id="ARBA00038317"/>
    </source>
</evidence>
<dbReference type="CTD" id="187537"/>
<proteinExistence type="evidence at protein level"/>
<gene>
    <name evidence="7 9" type="primary">gst-5</name>
    <name evidence="7" type="ORF">CELE_R03D7.6</name>
    <name evidence="9" type="ORF">R03D7.6</name>
</gene>
<sequence length="96" mass="10599">MGFGPGDVETLKKDIFLPAFEKFYGFLVNFLKASGSGFLVGDSLTWIDLAIAQHSADLIAKGGDFSKFPELKAHAEKIQAIPQIKKWIETRPVTPF</sequence>
<dbReference type="Pfam" id="PF14497">
    <property type="entry name" value="GST_C_3"/>
    <property type="match status" value="1"/>
</dbReference>
<dbReference type="PROSITE" id="PS50405">
    <property type="entry name" value="GST_CTER"/>
    <property type="match status" value="1"/>
</dbReference>
<dbReference type="PANTHER" id="PTHR11571">
    <property type="entry name" value="GLUTATHIONE S-TRANSFERASE"/>
    <property type="match status" value="1"/>
</dbReference>
<dbReference type="AGR" id="WB:WBGene00001753"/>
<dbReference type="GO" id="GO:0005737">
    <property type="term" value="C:cytoplasm"/>
    <property type="evidence" value="ECO:0007669"/>
    <property type="project" value="UniProtKB-ARBA"/>
</dbReference>
<dbReference type="Gene3D" id="1.20.1050.10">
    <property type="match status" value="1"/>
</dbReference>
<comment type="similarity">
    <text evidence="3">Belongs to the GST superfamily. Sigma family.</text>
</comment>
<dbReference type="InterPro" id="IPR004046">
    <property type="entry name" value="GST_C"/>
</dbReference>
<evidence type="ECO:0000313" key="9">
    <source>
        <dbReference type="WormBase" id="R03D7.6c"/>
    </source>
</evidence>
<reference evidence="7 8" key="1">
    <citation type="journal article" date="1998" name="Science">
        <title>Genome sequence of the nematode C. elegans: a platform for investigating biology.</title>
        <authorList>
            <consortium name="The C. elegans sequencing consortium"/>
            <person name="Sulson J.E."/>
            <person name="Waterston R."/>
        </authorList>
    </citation>
    <scope>NUCLEOTIDE SEQUENCE [LARGE SCALE GENOMIC DNA]</scope>
    <source>
        <strain evidence="7 8">Bristol N2</strain>
    </source>
</reference>
<evidence type="ECO:0000259" key="6">
    <source>
        <dbReference type="PROSITE" id="PS50405"/>
    </source>
</evidence>
<evidence type="ECO:0000256" key="5">
    <source>
        <dbReference type="ARBA" id="ARBA00078118"/>
    </source>
</evidence>
<dbReference type="InterPro" id="IPR010987">
    <property type="entry name" value="Glutathione-S-Trfase_C-like"/>
</dbReference>
<keyword evidence="10" id="KW-1267">Proteomics identification</keyword>
<evidence type="ECO:0000256" key="4">
    <source>
        <dbReference type="ARBA" id="ARBA00047960"/>
    </source>
</evidence>
<feature type="domain" description="GST C-terminal" evidence="6">
    <location>
        <begin position="1"/>
        <end position="96"/>
    </location>
</feature>
<keyword evidence="2" id="KW-0808">Transferase</keyword>
<evidence type="ECO:0000256" key="2">
    <source>
        <dbReference type="ARBA" id="ARBA00022679"/>
    </source>
</evidence>
<dbReference type="WormBase" id="R03D7.6c">
    <property type="protein sequence ID" value="CE46291"/>
    <property type="gene ID" value="WBGene00001753"/>
    <property type="gene designation" value="gst-5"/>
</dbReference>
<organism evidence="7 8">
    <name type="scientific">Caenorhabditis elegans</name>
    <dbReference type="NCBI Taxonomy" id="6239"/>
    <lineage>
        <taxon>Eukaryota</taxon>
        <taxon>Metazoa</taxon>
        <taxon>Ecdysozoa</taxon>
        <taxon>Nematoda</taxon>
        <taxon>Chromadorea</taxon>
        <taxon>Rhabditida</taxon>
        <taxon>Rhabditina</taxon>
        <taxon>Rhabditomorpha</taxon>
        <taxon>Rhabditoidea</taxon>
        <taxon>Rhabditidae</taxon>
        <taxon>Peloderinae</taxon>
        <taxon>Caenorhabditis</taxon>
    </lineage>
</organism>
<dbReference type="PeptideAtlas" id="G3MTX8"/>
<keyword evidence="8" id="KW-1185">Reference proteome</keyword>
<accession>G3MTX8</accession>
<dbReference type="GO" id="GO:0004364">
    <property type="term" value="F:glutathione transferase activity"/>
    <property type="evidence" value="ECO:0007669"/>
    <property type="project" value="UniProtKB-EC"/>
</dbReference>
<evidence type="ECO:0007829" key="10">
    <source>
        <dbReference type="PeptideAtlas" id="G3MTX8"/>
    </source>
</evidence>
<dbReference type="CDD" id="cd03192">
    <property type="entry name" value="GST_C_Sigma_like"/>
    <property type="match status" value="1"/>
</dbReference>
<dbReference type="OrthoDB" id="414243at2759"/>
<dbReference type="RefSeq" id="NP_001254269.1">
    <property type="nucleotide sequence ID" value="NM_001267340.3"/>
</dbReference>
<dbReference type="PANTHER" id="PTHR11571:SF132">
    <property type="entry name" value="GLUTATHIONE TRANSFERASE-RELATED"/>
    <property type="match status" value="1"/>
</dbReference>
<dbReference type="FunFam" id="1.20.1050.10:FF:000031">
    <property type="entry name" value="Glutathione S-Transferase"/>
    <property type="match status" value="1"/>
</dbReference>
<dbReference type="EC" id="2.5.1.18" evidence="1"/>
<evidence type="ECO:0000313" key="8">
    <source>
        <dbReference type="Proteomes" id="UP000001940"/>
    </source>
</evidence>
<dbReference type="GeneID" id="187537"/>
<dbReference type="EMBL" id="BX284602">
    <property type="protein sequence ID" value="CCD31108.1"/>
    <property type="molecule type" value="Genomic_DNA"/>
</dbReference>
<dbReference type="InterPro" id="IPR036282">
    <property type="entry name" value="Glutathione-S-Trfase_C_sf"/>
</dbReference>
<dbReference type="ExpressionAtlas" id="G3MTX8">
    <property type="expression patterns" value="baseline and differential"/>
</dbReference>
<comment type="catalytic activity">
    <reaction evidence="4">
        <text>RX + glutathione = an S-substituted glutathione + a halide anion + H(+)</text>
        <dbReference type="Rhea" id="RHEA:16437"/>
        <dbReference type="ChEBI" id="CHEBI:15378"/>
        <dbReference type="ChEBI" id="CHEBI:16042"/>
        <dbReference type="ChEBI" id="CHEBI:17792"/>
        <dbReference type="ChEBI" id="CHEBI:57925"/>
        <dbReference type="ChEBI" id="CHEBI:90779"/>
        <dbReference type="EC" id="2.5.1.18"/>
    </reaction>
</comment>
<dbReference type="Proteomes" id="UP000001940">
    <property type="component" value="Chromosome II"/>
</dbReference>
<evidence type="ECO:0000313" key="7">
    <source>
        <dbReference type="EMBL" id="CCD31108.1"/>
    </source>
</evidence>
<dbReference type="HOGENOM" id="CLU_039475_1_1_1"/>
<protein>
    <recommendedName>
        <fullName evidence="1">glutathione transferase</fullName>
        <ecNumber evidence="1">2.5.1.18</ecNumber>
    </recommendedName>
    <alternativeName>
        <fullName evidence="5">GST class-sigma</fullName>
    </alternativeName>
</protein>